<dbReference type="SUPFAM" id="SSF55469">
    <property type="entry name" value="FMN-dependent nitroreductase-like"/>
    <property type="match status" value="1"/>
</dbReference>
<comment type="caution">
    <text evidence="2">The sequence shown here is derived from an EMBL/GenBank/DDBJ whole genome shotgun (WGS) entry which is preliminary data.</text>
</comment>
<dbReference type="PANTHER" id="PTHR43745:SF2">
    <property type="entry name" value="NITROREDUCTASE MJ1384-RELATED"/>
    <property type="match status" value="1"/>
</dbReference>
<evidence type="ECO:0000313" key="3">
    <source>
        <dbReference type="Proteomes" id="UP001631993"/>
    </source>
</evidence>
<dbReference type="InterPro" id="IPR000415">
    <property type="entry name" value="Nitroreductase-like"/>
</dbReference>
<dbReference type="Pfam" id="PF00881">
    <property type="entry name" value="Nitroreductase"/>
    <property type="match status" value="1"/>
</dbReference>
<proteinExistence type="predicted"/>
<evidence type="ECO:0000259" key="1">
    <source>
        <dbReference type="Pfam" id="PF00881"/>
    </source>
</evidence>
<organism evidence="2 3">
    <name type="scientific">Streptomyces galilaeus</name>
    <dbReference type="NCBI Taxonomy" id="33899"/>
    <lineage>
        <taxon>Bacteria</taxon>
        <taxon>Bacillati</taxon>
        <taxon>Actinomycetota</taxon>
        <taxon>Actinomycetes</taxon>
        <taxon>Kitasatosporales</taxon>
        <taxon>Streptomycetaceae</taxon>
        <taxon>Streptomyces</taxon>
    </lineage>
</organism>
<keyword evidence="3" id="KW-1185">Reference proteome</keyword>
<name>A0ABW9J093_STRGJ</name>
<dbReference type="InterPro" id="IPR020051">
    <property type="entry name" value="SagB-type_dehydrogenase"/>
</dbReference>
<dbReference type="InterPro" id="IPR029479">
    <property type="entry name" value="Nitroreductase"/>
</dbReference>
<dbReference type="RefSeq" id="WP_369277044.1">
    <property type="nucleotide sequence ID" value="NZ_JBJVMW010000026.1"/>
</dbReference>
<evidence type="ECO:0000313" key="2">
    <source>
        <dbReference type="EMBL" id="MFM9653444.1"/>
    </source>
</evidence>
<dbReference type="NCBIfam" id="TIGR03605">
    <property type="entry name" value="antibiot_sagB"/>
    <property type="match status" value="1"/>
</dbReference>
<protein>
    <submittedName>
        <fullName evidence="2">SagB/ThcOx family dehydrogenase</fullName>
    </submittedName>
</protein>
<accession>A0ABW9J093</accession>
<sequence length="257" mass="28178">MSANKGAAVSALDFHRTTYADAAMLSDWAMLPVDQWPDEWFTYNEKSFPRLERVQLQVPEAPPSGLGREWLARRASSRTALDQMSLAALSQVLWYTTHSDPPEEYAPGSWHRPYPSAGGRLGCEFYVIARTVEGLAPGVYSYGTARHELHRLRPAATEPMLRFVFGDGWVTKTCALLVITLSMDRLETKYGDRGYRYGLIEAGAASQTVSLVAGAASIGSCVLGGFADVPLGQLLFCTPESEVPVATIAFSLIEEEH</sequence>
<dbReference type="PANTHER" id="PTHR43745">
    <property type="entry name" value="NITROREDUCTASE MJ1384-RELATED"/>
    <property type="match status" value="1"/>
</dbReference>
<dbReference type="Gene3D" id="3.40.109.10">
    <property type="entry name" value="NADH Oxidase"/>
    <property type="match status" value="1"/>
</dbReference>
<feature type="domain" description="Nitroreductase" evidence="1">
    <location>
        <begin position="73"/>
        <end position="250"/>
    </location>
</feature>
<gene>
    <name evidence="2" type="ORF">ACKI1S_46140</name>
</gene>
<dbReference type="Proteomes" id="UP001631993">
    <property type="component" value="Unassembled WGS sequence"/>
</dbReference>
<dbReference type="EMBL" id="JBJVNE010000051">
    <property type="protein sequence ID" value="MFM9653444.1"/>
    <property type="molecule type" value="Genomic_DNA"/>
</dbReference>
<dbReference type="InterPro" id="IPR052544">
    <property type="entry name" value="Bacteriocin_Proc_Enz"/>
</dbReference>
<dbReference type="CDD" id="cd02142">
    <property type="entry name" value="McbC_SagB-like_oxidoreductase"/>
    <property type="match status" value="1"/>
</dbReference>
<reference evidence="2 3" key="1">
    <citation type="submission" date="2024-12" db="EMBL/GenBank/DDBJ databases">
        <title>Forecasting of Potato common scab and diversities of Pathogenic streptomyces spp. in china.</title>
        <authorList>
            <person name="Handique U."/>
            <person name="Wu J."/>
        </authorList>
    </citation>
    <scope>NUCLEOTIDE SEQUENCE [LARGE SCALE GENOMIC DNA]</scope>
    <source>
        <strain evidence="2 3">ZRIMU1585</strain>
    </source>
</reference>